<organism evidence="1 2">
    <name type="scientific">Clunio marinus</name>
    <dbReference type="NCBI Taxonomy" id="568069"/>
    <lineage>
        <taxon>Eukaryota</taxon>
        <taxon>Metazoa</taxon>
        <taxon>Ecdysozoa</taxon>
        <taxon>Arthropoda</taxon>
        <taxon>Hexapoda</taxon>
        <taxon>Insecta</taxon>
        <taxon>Pterygota</taxon>
        <taxon>Neoptera</taxon>
        <taxon>Endopterygota</taxon>
        <taxon>Diptera</taxon>
        <taxon>Nematocera</taxon>
        <taxon>Chironomoidea</taxon>
        <taxon>Chironomidae</taxon>
        <taxon>Clunio</taxon>
    </lineage>
</organism>
<reference evidence="1 2" key="1">
    <citation type="submission" date="2015-04" db="EMBL/GenBank/DDBJ databases">
        <authorList>
            <person name="Syromyatnikov M.Y."/>
            <person name="Popov V.N."/>
        </authorList>
    </citation>
    <scope>NUCLEOTIDE SEQUENCE [LARGE SCALE GENOMIC DNA]</scope>
</reference>
<protein>
    <submittedName>
        <fullName evidence="1">CLUMA_CG010476, isoform A</fullName>
    </submittedName>
</protein>
<accession>A0A1J1IDM7</accession>
<dbReference type="Proteomes" id="UP000183832">
    <property type="component" value="Unassembled WGS sequence"/>
</dbReference>
<evidence type="ECO:0000313" key="1">
    <source>
        <dbReference type="EMBL" id="CRK97094.1"/>
    </source>
</evidence>
<evidence type="ECO:0000313" key="2">
    <source>
        <dbReference type="Proteomes" id="UP000183832"/>
    </source>
</evidence>
<sequence>MRIKKHNLISFKRTQFNSITSRVEDAEKNFIPVAIAKFIERVGRKERFLATLSKMNKYLTLLMLFWWCFY</sequence>
<dbReference type="AlphaFoldDB" id="A0A1J1IDM7"/>
<proteinExistence type="predicted"/>
<gene>
    <name evidence="1" type="ORF">CLUMA_CG010476</name>
</gene>
<keyword evidence="2" id="KW-1185">Reference proteome</keyword>
<dbReference type="EMBL" id="CVRI01000046">
    <property type="protein sequence ID" value="CRK97094.1"/>
    <property type="molecule type" value="Genomic_DNA"/>
</dbReference>
<name>A0A1J1IDM7_9DIPT</name>